<evidence type="ECO:0000259" key="8">
    <source>
        <dbReference type="PROSITE" id="PS51038"/>
    </source>
</evidence>
<protein>
    <recommendedName>
        <fullName evidence="8">BAH domain-containing protein</fullName>
    </recommendedName>
</protein>
<evidence type="ECO:0000256" key="5">
    <source>
        <dbReference type="ARBA" id="ARBA00023117"/>
    </source>
</evidence>
<keyword evidence="4" id="KW-0805">Transcription regulation</keyword>
<evidence type="ECO:0000256" key="6">
    <source>
        <dbReference type="ARBA" id="ARBA00023163"/>
    </source>
</evidence>
<sequence>MADNASSLGLAVGSGAPREADGGWLWCRSRDLEAMHAMYAQILHHIRDVEARTVFSYVDEEDARVLSDPLEACPLPEENAEYYELTITNRVASCEYAEPALFEQDVLQLFYNARKWYGIGTEGYGETAVLQRLFQQLTRSQAGLHDGLGARHIKARATDIDVVDAQRAAADPGISFASSKYGPLVEPSPGIYAGMPVVLIDHAVYKGRRYAPGDWVHLMNPADPAWPIVGQIFRVYKRRDIPGDFVSACWYYRPAQTSHVASRTFFANEVVKTGVYGEHAIEDILEDVLVLFHDRYRLARPSAAYWNTDGPVYIVESKYDTQSHAFYRIKSWTSCVPESTQHVITPMDVFAQPEAPPVPEESPLLRPTYGRTGKLLEHAPQEDMPREYPDLFADADPAPQPVTAISASTGAPAAVPGAPSGAGFDSVAGVAGVGVAAAPGAPAAPRPPYTADLPPTHPDRIRAYAAFHSAAHDASLRTSPAGYAELQRELQKRPFASLIEIGALARRLGLPETLVASLRDTALAAGVLIGAPPVAEHSGPVSSAANLAATRCEATFTELPEATRRYFQQDKDGQVLWYAATPLPGSAVTVDGTTRMPMPSLAYLESVTNTNRDH</sequence>
<dbReference type="GO" id="GO:0006368">
    <property type="term" value="P:transcription elongation by RNA polymerase II"/>
    <property type="evidence" value="ECO:0007669"/>
    <property type="project" value="TreeGrafter"/>
</dbReference>
<evidence type="ECO:0000256" key="2">
    <source>
        <dbReference type="ARBA" id="ARBA00022737"/>
    </source>
</evidence>
<dbReference type="InterPro" id="IPR036427">
    <property type="entry name" value="Bromodomain-like_sf"/>
</dbReference>
<gene>
    <name evidence="9" type="ORF">MCUN1_002673</name>
</gene>
<dbReference type="GO" id="GO:0006338">
    <property type="term" value="P:chromatin remodeling"/>
    <property type="evidence" value="ECO:0007669"/>
    <property type="project" value="InterPro"/>
</dbReference>
<name>A0AAF0JBZ8_9BASI</name>
<dbReference type="PANTHER" id="PTHR16062:SF21">
    <property type="entry name" value="CHROMATIN STRUCTURE-REMODELING COMPLEX SUBUNIT RSC1-RELATED"/>
    <property type="match status" value="1"/>
</dbReference>
<evidence type="ECO:0000313" key="9">
    <source>
        <dbReference type="EMBL" id="WFD35806.1"/>
    </source>
</evidence>
<dbReference type="AlphaFoldDB" id="A0AAF0JBZ8"/>
<dbReference type="SMART" id="SM00439">
    <property type="entry name" value="BAH"/>
    <property type="match status" value="1"/>
</dbReference>
<dbReference type="InterPro" id="IPR001025">
    <property type="entry name" value="BAH_dom"/>
</dbReference>
<dbReference type="Gene3D" id="2.30.30.490">
    <property type="match status" value="1"/>
</dbReference>
<evidence type="ECO:0000313" key="10">
    <source>
        <dbReference type="Proteomes" id="UP001219933"/>
    </source>
</evidence>
<evidence type="ECO:0000256" key="7">
    <source>
        <dbReference type="ARBA" id="ARBA00023242"/>
    </source>
</evidence>
<keyword evidence="6" id="KW-0804">Transcription</keyword>
<dbReference type="GO" id="GO:0016586">
    <property type="term" value="C:RSC-type complex"/>
    <property type="evidence" value="ECO:0007669"/>
    <property type="project" value="InterPro"/>
</dbReference>
<keyword evidence="3" id="KW-0156">Chromatin regulator</keyword>
<dbReference type="InterPro" id="IPR037382">
    <property type="entry name" value="Rsc/polybromo"/>
</dbReference>
<dbReference type="GO" id="GO:0003682">
    <property type="term" value="F:chromatin binding"/>
    <property type="evidence" value="ECO:0007669"/>
    <property type="project" value="InterPro"/>
</dbReference>
<evidence type="ECO:0000256" key="4">
    <source>
        <dbReference type="ARBA" id="ARBA00023015"/>
    </source>
</evidence>
<keyword evidence="5" id="KW-0103">Bromodomain</keyword>
<dbReference type="CDD" id="cd04369">
    <property type="entry name" value="Bromodomain"/>
    <property type="match status" value="1"/>
</dbReference>
<dbReference type="PROSITE" id="PS51038">
    <property type="entry name" value="BAH"/>
    <property type="match status" value="1"/>
</dbReference>
<dbReference type="EMBL" id="CP119879">
    <property type="protein sequence ID" value="WFD35806.1"/>
    <property type="molecule type" value="Genomic_DNA"/>
</dbReference>
<organism evidence="9 10">
    <name type="scientific">Malassezia cuniculi</name>
    <dbReference type="NCBI Taxonomy" id="948313"/>
    <lineage>
        <taxon>Eukaryota</taxon>
        <taxon>Fungi</taxon>
        <taxon>Dikarya</taxon>
        <taxon>Basidiomycota</taxon>
        <taxon>Ustilaginomycotina</taxon>
        <taxon>Malasseziomycetes</taxon>
        <taxon>Malasseziales</taxon>
        <taxon>Malasseziaceae</taxon>
        <taxon>Malassezia</taxon>
    </lineage>
</organism>
<keyword evidence="10" id="KW-1185">Reference proteome</keyword>
<dbReference type="PANTHER" id="PTHR16062">
    <property type="entry name" value="SWI/SNF-RELATED"/>
    <property type="match status" value="1"/>
</dbReference>
<dbReference type="Gene3D" id="1.20.920.10">
    <property type="entry name" value="Bromodomain-like"/>
    <property type="match status" value="1"/>
</dbReference>
<proteinExistence type="predicted"/>
<dbReference type="InterPro" id="IPR043151">
    <property type="entry name" value="BAH_sf"/>
</dbReference>
<dbReference type="SUPFAM" id="SSF47370">
    <property type="entry name" value="Bromodomain"/>
    <property type="match status" value="1"/>
</dbReference>
<dbReference type="Proteomes" id="UP001219933">
    <property type="component" value="Chromosome 3"/>
</dbReference>
<accession>A0AAF0JBZ8</accession>
<keyword evidence="7" id="KW-0539">Nucleus</keyword>
<reference evidence="9" key="1">
    <citation type="submission" date="2023-03" db="EMBL/GenBank/DDBJ databases">
        <title>Mating type loci evolution in Malassezia.</title>
        <authorList>
            <person name="Coelho M.A."/>
        </authorList>
    </citation>
    <scope>NUCLEOTIDE SEQUENCE</scope>
    <source>
        <strain evidence="9">CBS 11721</strain>
    </source>
</reference>
<evidence type="ECO:0000256" key="3">
    <source>
        <dbReference type="ARBA" id="ARBA00022853"/>
    </source>
</evidence>
<dbReference type="Pfam" id="PF01426">
    <property type="entry name" value="BAH"/>
    <property type="match status" value="1"/>
</dbReference>
<keyword evidence="2" id="KW-0677">Repeat</keyword>
<comment type="subcellular location">
    <subcellularLocation>
        <location evidence="1">Nucleus</location>
    </subcellularLocation>
</comment>
<evidence type="ECO:0000256" key="1">
    <source>
        <dbReference type="ARBA" id="ARBA00004123"/>
    </source>
</evidence>
<feature type="domain" description="BAH" evidence="8">
    <location>
        <begin position="208"/>
        <end position="330"/>
    </location>
</feature>